<protein>
    <submittedName>
        <fullName evidence="3">Uncharacterized protein</fullName>
    </submittedName>
</protein>
<reference evidence="3" key="1">
    <citation type="submission" date="2019-12" db="EMBL/GenBank/DDBJ databases">
        <title>Genome sequencing and annotation of Brassica cretica.</title>
        <authorList>
            <person name="Studholme D.J."/>
            <person name="Sarris P."/>
        </authorList>
    </citation>
    <scope>NUCLEOTIDE SEQUENCE</scope>
    <source>
        <strain evidence="3">PFS-109/04</strain>
        <tissue evidence="3">Leaf</tissue>
    </source>
</reference>
<feature type="compositionally biased region" description="Basic and acidic residues" evidence="2">
    <location>
        <begin position="15"/>
        <end position="27"/>
    </location>
</feature>
<evidence type="ECO:0000256" key="2">
    <source>
        <dbReference type="SAM" id="MobiDB-lite"/>
    </source>
</evidence>
<organism evidence="3 4">
    <name type="scientific">Brassica cretica</name>
    <name type="common">Mustard</name>
    <dbReference type="NCBI Taxonomy" id="69181"/>
    <lineage>
        <taxon>Eukaryota</taxon>
        <taxon>Viridiplantae</taxon>
        <taxon>Streptophyta</taxon>
        <taxon>Embryophyta</taxon>
        <taxon>Tracheophyta</taxon>
        <taxon>Spermatophyta</taxon>
        <taxon>Magnoliopsida</taxon>
        <taxon>eudicotyledons</taxon>
        <taxon>Gunneridae</taxon>
        <taxon>Pentapetalae</taxon>
        <taxon>rosids</taxon>
        <taxon>malvids</taxon>
        <taxon>Brassicales</taxon>
        <taxon>Brassicaceae</taxon>
        <taxon>Brassiceae</taxon>
        <taxon>Brassica</taxon>
    </lineage>
</organism>
<gene>
    <name evidence="3" type="ORF">F2Q69_00035194</name>
</gene>
<feature type="region of interest" description="Disordered" evidence="2">
    <location>
        <begin position="1"/>
        <end position="27"/>
    </location>
</feature>
<dbReference type="Proteomes" id="UP000712600">
    <property type="component" value="Unassembled WGS sequence"/>
</dbReference>
<name>A0A8S9SE99_BRACR</name>
<evidence type="ECO:0000313" key="3">
    <source>
        <dbReference type="EMBL" id="KAF3598325.1"/>
    </source>
</evidence>
<evidence type="ECO:0000256" key="1">
    <source>
        <dbReference type="SAM" id="Coils"/>
    </source>
</evidence>
<evidence type="ECO:0000313" key="4">
    <source>
        <dbReference type="Proteomes" id="UP000712600"/>
    </source>
</evidence>
<accession>A0A8S9SE99</accession>
<proteinExistence type="predicted"/>
<feature type="coiled-coil region" evidence="1">
    <location>
        <begin position="148"/>
        <end position="221"/>
    </location>
</feature>
<dbReference type="AlphaFoldDB" id="A0A8S9SE99"/>
<dbReference type="EMBL" id="QGKX02000004">
    <property type="protein sequence ID" value="KAF3598325.1"/>
    <property type="molecule type" value="Genomic_DNA"/>
</dbReference>
<keyword evidence="1" id="KW-0175">Coiled coil</keyword>
<sequence>MQRRSRSQSEGFDMTESKRDFRSEKEEGAERTCRSFNRRWRRIFYFSGSLSVALWGGLDPPPGKLPIAASERVKFLHDQDGPFVNDQVACCDLMRQIRGGTRLMPEVAELAFLDRFSDSARANAGAIARKNLLVLEYESALRKMASDLAKAEMAIKTKDVDLEKTKKEVLDKAKELITERNCYHRERKQAIKTAEGLEDELETARSKIARLEEEKISEAEKMKREMGRLS</sequence>
<comment type="caution">
    <text evidence="3">The sequence shown here is derived from an EMBL/GenBank/DDBJ whole genome shotgun (WGS) entry which is preliminary data.</text>
</comment>